<dbReference type="SUPFAM" id="SSF53300">
    <property type="entry name" value="vWA-like"/>
    <property type="match status" value="1"/>
</dbReference>
<dbReference type="RefSeq" id="WP_135445657.1">
    <property type="nucleotide sequence ID" value="NZ_SRLE01000011.1"/>
</dbReference>
<evidence type="ECO:0000313" key="3">
    <source>
        <dbReference type="Proteomes" id="UP000298050"/>
    </source>
</evidence>
<evidence type="ECO:0000313" key="2">
    <source>
        <dbReference type="EMBL" id="TGD72168.1"/>
    </source>
</evidence>
<reference evidence="2 3" key="1">
    <citation type="submission" date="2019-04" db="EMBL/GenBank/DDBJ databases">
        <title>Taxonomy of novel Haliea sp. from mangrove soil of West Coast of India.</title>
        <authorList>
            <person name="Verma A."/>
            <person name="Kumar P."/>
            <person name="Krishnamurthi S."/>
        </authorList>
    </citation>
    <scope>NUCLEOTIDE SEQUENCE [LARGE SCALE GENOMIC DNA]</scope>
    <source>
        <strain evidence="2 3">SAOS-164</strain>
    </source>
</reference>
<dbReference type="SMART" id="SM00327">
    <property type="entry name" value="VWA"/>
    <property type="match status" value="1"/>
</dbReference>
<dbReference type="PANTHER" id="PTHR10579">
    <property type="entry name" value="CALCIUM-ACTIVATED CHLORIDE CHANNEL REGULATOR"/>
    <property type="match status" value="1"/>
</dbReference>
<dbReference type="InterPro" id="IPR036465">
    <property type="entry name" value="vWFA_dom_sf"/>
</dbReference>
<dbReference type="InterPro" id="IPR051266">
    <property type="entry name" value="CLCR"/>
</dbReference>
<evidence type="ECO:0000259" key="1">
    <source>
        <dbReference type="PROSITE" id="PS50234"/>
    </source>
</evidence>
<dbReference type="AlphaFoldDB" id="A0A4Z0LYF9"/>
<organism evidence="2 3">
    <name type="scientific">Mangrovimicrobium sediminis</name>
    <dbReference type="NCBI Taxonomy" id="2562682"/>
    <lineage>
        <taxon>Bacteria</taxon>
        <taxon>Pseudomonadati</taxon>
        <taxon>Pseudomonadota</taxon>
        <taxon>Gammaproteobacteria</taxon>
        <taxon>Cellvibrionales</taxon>
        <taxon>Halieaceae</taxon>
        <taxon>Mangrovimicrobium</taxon>
    </lineage>
</organism>
<dbReference type="OrthoDB" id="9784383at2"/>
<feature type="domain" description="VWFA" evidence="1">
    <location>
        <begin position="46"/>
        <end position="218"/>
    </location>
</feature>
<dbReference type="Pfam" id="PF00092">
    <property type="entry name" value="VWA"/>
    <property type="match status" value="1"/>
</dbReference>
<gene>
    <name evidence="2" type="ORF">E4634_15995</name>
</gene>
<dbReference type="PROSITE" id="PS50234">
    <property type="entry name" value="VWFA"/>
    <property type="match status" value="1"/>
</dbReference>
<dbReference type="Gene3D" id="3.40.50.410">
    <property type="entry name" value="von Willebrand factor, type A domain"/>
    <property type="match status" value="1"/>
</dbReference>
<keyword evidence="3" id="KW-1185">Reference proteome</keyword>
<sequence>MTDIKLDILPQRSAVMADHSTELYALVRAQAPSRPQGGEADRIPLNLALVLDRSGSMDGRPLEEAKRCAGYIVDQLESRDRLALLTYDNRVDVVVPSTLVSDKGQLKRAIDRIYSGGCTALFDGWQAGALQGLEFAAEKNLTRVLLLSDGCANVGPTEPDEIVPQVSAALARGVSTSTYGLGHHFNEELMVEIAGAGGGQSYYGESAEDLLDPFQEEFSLMAALCARQVKLTLSAPEGIEFELLNDYRELEASTWQMPDFAYDGEAWALVKLTVPAELPNPQGNADIELLRAFISYTDVVTEKPDTRSYTLRLPRVAPDAWAAIAEDERVAGRLQEIRVAQMQREARQAALDGDWARVDAIVARAEAEAGDNAWVKEALESLKRYARGRDRERMSKEAMYMSRKLHHRLAEHDENARDYLQDVESTKAGYLRRKREQGKRMDRRD</sequence>
<accession>A0A4Z0LYF9</accession>
<proteinExistence type="predicted"/>
<comment type="caution">
    <text evidence="2">The sequence shown here is derived from an EMBL/GenBank/DDBJ whole genome shotgun (WGS) entry which is preliminary data.</text>
</comment>
<dbReference type="Proteomes" id="UP000298050">
    <property type="component" value="Unassembled WGS sequence"/>
</dbReference>
<dbReference type="InterPro" id="IPR002035">
    <property type="entry name" value="VWF_A"/>
</dbReference>
<protein>
    <submittedName>
        <fullName evidence="2">VWA domain-containing protein</fullName>
    </submittedName>
</protein>
<dbReference type="PANTHER" id="PTHR10579:SF43">
    <property type="entry name" value="ZINC FINGER (C3HC4-TYPE RING FINGER) FAMILY PROTEIN"/>
    <property type="match status" value="1"/>
</dbReference>
<dbReference type="EMBL" id="SRLE01000011">
    <property type="protein sequence ID" value="TGD72168.1"/>
    <property type="molecule type" value="Genomic_DNA"/>
</dbReference>
<name>A0A4Z0LYF9_9GAMM</name>